<gene>
    <name evidence="2" type="ORF">D8M06_09680</name>
</gene>
<dbReference type="AlphaFoldDB" id="A0A495A1V5"/>
<organism evidence="2 3">
    <name type="scientific">Oceanobacillus halophilus</name>
    <dbReference type="NCBI Taxonomy" id="930130"/>
    <lineage>
        <taxon>Bacteria</taxon>
        <taxon>Bacillati</taxon>
        <taxon>Bacillota</taxon>
        <taxon>Bacilli</taxon>
        <taxon>Bacillales</taxon>
        <taxon>Bacillaceae</taxon>
        <taxon>Oceanobacillus</taxon>
    </lineage>
</organism>
<dbReference type="RefSeq" id="WP_121204202.1">
    <property type="nucleotide sequence ID" value="NZ_RBZP01000006.1"/>
</dbReference>
<feature type="coiled-coil region" evidence="1">
    <location>
        <begin position="321"/>
        <end position="348"/>
    </location>
</feature>
<keyword evidence="1" id="KW-0175">Coiled coil</keyword>
<evidence type="ECO:0000256" key="1">
    <source>
        <dbReference type="SAM" id="Coils"/>
    </source>
</evidence>
<dbReference type="SUPFAM" id="SSF103642">
    <property type="entry name" value="Sec-C motif"/>
    <property type="match status" value="1"/>
</dbReference>
<sequence>MMSKIGRNEPCPCGSGKKYKKCCGTTNIVSFNTDQYNLELDQLHRDLVDYTSNMHGNTLTKTLSKFYQPFIQEDSERNKIYVTGLTLWAILNVNCLDEDQTIFYDFYKKQKSKIKYSRTKQLFEEWSQRTPSVYEVLSKDPKSNTARLRDAITDEHFDVSSGTGNYLVEGNIAIGILVPYVQKYNFFANILEFNPDKKKEIIDLAKTYHQKFSNMKDCFPDFLGDVLTLEDNNQLVWNNPLHEKAAQSFAEQLQKKKVNQDFIHIGILLWNYYCQKKDPTFKKIGGYAGALEYLVQTAFLGNNVTQGNIAKAYETSAGTISSNYRKLMDVLEEEVHRVKANLDSNGNESLPHAQEN</sequence>
<dbReference type="Gene3D" id="3.10.450.50">
    <property type="match status" value="1"/>
</dbReference>
<reference evidence="2 3" key="1">
    <citation type="journal article" date="2016" name="Int. J. Syst. Evol. Microbiol.">
        <title>Oceanobacillus halophilus sp. nov., a novel moderately halophilic bacterium from a hypersaline lake.</title>
        <authorList>
            <person name="Amoozegar M.A."/>
            <person name="Bagheri M."/>
            <person name="Makhdoumi A."/>
            <person name="Nikou M.M."/>
            <person name="Fazeli S.A.S."/>
            <person name="Schumann P."/>
            <person name="Sproer C."/>
            <person name="Sanchez-Porro C."/>
            <person name="Ventosa A."/>
        </authorList>
    </citation>
    <scope>NUCLEOTIDE SEQUENCE [LARGE SCALE GENOMIC DNA]</scope>
    <source>
        <strain evidence="2 3">DSM 23996</strain>
    </source>
</reference>
<dbReference type="InterPro" id="IPR004027">
    <property type="entry name" value="SEC_C_motif"/>
</dbReference>
<evidence type="ECO:0000313" key="2">
    <source>
        <dbReference type="EMBL" id="RKQ33470.1"/>
    </source>
</evidence>
<comment type="caution">
    <text evidence="2">The sequence shown here is derived from an EMBL/GenBank/DDBJ whole genome shotgun (WGS) entry which is preliminary data.</text>
</comment>
<protein>
    <recommendedName>
        <fullName evidence="4">SEC-C domain-containing protein</fullName>
    </recommendedName>
</protein>
<evidence type="ECO:0000313" key="3">
    <source>
        <dbReference type="Proteomes" id="UP000269301"/>
    </source>
</evidence>
<dbReference type="OrthoDB" id="6399948at2"/>
<dbReference type="Proteomes" id="UP000269301">
    <property type="component" value="Unassembled WGS sequence"/>
</dbReference>
<evidence type="ECO:0008006" key="4">
    <source>
        <dbReference type="Google" id="ProtNLM"/>
    </source>
</evidence>
<dbReference type="EMBL" id="RBZP01000006">
    <property type="protein sequence ID" value="RKQ33470.1"/>
    <property type="molecule type" value="Genomic_DNA"/>
</dbReference>
<accession>A0A495A1V5</accession>
<proteinExistence type="predicted"/>
<name>A0A495A1V5_9BACI</name>
<dbReference type="Pfam" id="PF02810">
    <property type="entry name" value="SEC-C"/>
    <property type="match status" value="1"/>
</dbReference>
<keyword evidence="3" id="KW-1185">Reference proteome</keyword>